<dbReference type="AlphaFoldDB" id="A0A3M2KPI7"/>
<name>A0A3M2KPI7_9ACTN</name>
<dbReference type="Pfam" id="PF06722">
    <property type="entry name" value="EryCIII-like_C"/>
    <property type="match status" value="1"/>
</dbReference>
<evidence type="ECO:0000259" key="2">
    <source>
        <dbReference type="Pfam" id="PF06722"/>
    </source>
</evidence>
<dbReference type="RefSeq" id="WP_122400001.1">
    <property type="nucleotide sequence ID" value="NZ_RFFJ01000331.1"/>
</dbReference>
<dbReference type="InterPro" id="IPR050426">
    <property type="entry name" value="Glycosyltransferase_28"/>
</dbReference>
<dbReference type="EMBL" id="RFFJ01000331">
    <property type="protein sequence ID" value="RMI27577.1"/>
    <property type="molecule type" value="Genomic_DNA"/>
</dbReference>
<dbReference type="InterPro" id="IPR002213">
    <property type="entry name" value="UDP_glucos_trans"/>
</dbReference>
<dbReference type="Gene3D" id="3.40.50.2000">
    <property type="entry name" value="Glycogen Phosphorylase B"/>
    <property type="match status" value="2"/>
</dbReference>
<keyword evidence="4" id="KW-1185">Reference proteome</keyword>
<dbReference type="GO" id="GO:0017000">
    <property type="term" value="P:antibiotic biosynthetic process"/>
    <property type="evidence" value="ECO:0007669"/>
    <property type="project" value="UniProtKB-ARBA"/>
</dbReference>
<dbReference type="Proteomes" id="UP000278673">
    <property type="component" value="Unassembled WGS sequence"/>
</dbReference>
<reference evidence="3 4" key="1">
    <citation type="submission" date="2018-10" db="EMBL/GenBank/DDBJ databases">
        <title>Isolation, diversity and antifungal activity of actinobacteria from wheat.</title>
        <authorList>
            <person name="Han C."/>
        </authorList>
    </citation>
    <scope>NUCLEOTIDE SEQUENCE [LARGE SCALE GENOMIC DNA]</scope>
    <source>
        <strain evidence="3 4">NEAU-YY642</strain>
    </source>
</reference>
<proteinExistence type="predicted"/>
<comment type="caution">
    <text evidence="3">The sequence shown here is derived from an EMBL/GenBank/DDBJ whole genome shotgun (WGS) entry which is preliminary data.</text>
</comment>
<organism evidence="3 4">
    <name type="scientific">Streptomyces triticirhizae</name>
    <dbReference type="NCBI Taxonomy" id="2483353"/>
    <lineage>
        <taxon>Bacteria</taxon>
        <taxon>Bacillati</taxon>
        <taxon>Actinomycetota</taxon>
        <taxon>Actinomycetes</taxon>
        <taxon>Kitasatosporales</taxon>
        <taxon>Streptomycetaceae</taxon>
        <taxon>Streptomyces</taxon>
    </lineage>
</organism>
<dbReference type="CDD" id="cd03784">
    <property type="entry name" value="GT1_Gtf-like"/>
    <property type="match status" value="1"/>
</dbReference>
<sequence length="439" mass="46867">MTSFLIASSPLLGHVSPCLTIGAELTRRGHQVRFLTGTRHRERVEAAGVRFLPLPPGADFDDRDMRSAFPQVAELTGIKGLSAAVLEVFSKPIDAQYEAMTAALEAEKTDVILTEMLFAGVYPLTLLPREERPRIGILGISPLTLKAPGLPPYGMGLLPATNTAERVRNATLRVLARAVVLRPAQKYLSRAMRRLVGKRLPCSFFEMPGLGDALFHLGTEGFEYPRPSARTEIIYMGPLPSKSIGGTRPDWAPDLEGRTVVHVTQGTVANADLTALIIPTVAALADSDELVVVSGGGRPEAEVEAAIVEALGAVPANVRIGSYIDYDWLFPRVDILVTNGGYGGVNLALRHGVPLVIAGDTEDKPEVAARVHWSGAGLKMSSASPSREEIGEAIATLRREDSYRAKAASIGAEIEAAPGFDAIEDFAARPALQAAGQAR</sequence>
<evidence type="ECO:0000313" key="4">
    <source>
        <dbReference type="Proteomes" id="UP000278673"/>
    </source>
</evidence>
<keyword evidence="1 3" id="KW-0808">Transferase</keyword>
<gene>
    <name evidence="3" type="ORF">EBN88_29180</name>
</gene>
<dbReference type="SUPFAM" id="SSF53756">
    <property type="entry name" value="UDP-Glycosyltransferase/glycogen phosphorylase"/>
    <property type="match status" value="1"/>
</dbReference>
<dbReference type="PANTHER" id="PTHR48050:SF13">
    <property type="entry name" value="STEROL 3-BETA-GLUCOSYLTRANSFERASE UGT80A2"/>
    <property type="match status" value="1"/>
</dbReference>
<dbReference type="InterPro" id="IPR010610">
    <property type="entry name" value="EryCIII-like_C"/>
</dbReference>
<accession>A0A3M2KPI7</accession>
<feature type="domain" description="Erythromycin biosynthesis protein CIII-like C-terminal" evidence="2">
    <location>
        <begin position="304"/>
        <end position="418"/>
    </location>
</feature>
<dbReference type="GO" id="GO:0016758">
    <property type="term" value="F:hexosyltransferase activity"/>
    <property type="evidence" value="ECO:0007669"/>
    <property type="project" value="UniProtKB-ARBA"/>
</dbReference>
<dbReference type="GO" id="GO:0008194">
    <property type="term" value="F:UDP-glycosyltransferase activity"/>
    <property type="evidence" value="ECO:0007669"/>
    <property type="project" value="InterPro"/>
</dbReference>
<evidence type="ECO:0000313" key="3">
    <source>
        <dbReference type="EMBL" id="RMI27577.1"/>
    </source>
</evidence>
<evidence type="ECO:0000256" key="1">
    <source>
        <dbReference type="ARBA" id="ARBA00022679"/>
    </source>
</evidence>
<dbReference type="PANTHER" id="PTHR48050">
    <property type="entry name" value="STEROL 3-BETA-GLUCOSYLTRANSFERASE"/>
    <property type="match status" value="1"/>
</dbReference>
<protein>
    <submittedName>
        <fullName evidence="3">Glycosyltransferase</fullName>
    </submittedName>
</protein>